<comment type="catalytic activity">
    <reaction evidence="1 11">
        <text>S-ubiquitinyl-[E2 ubiquitin-conjugating enzyme]-L-cysteine + [acceptor protein]-L-lysine = [E2 ubiquitin-conjugating enzyme]-L-cysteine + N(6)-ubiquitinyl-[acceptor protein]-L-lysine.</text>
        <dbReference type="EC" id="2.3.2.27"/>
    </reaction>
</comment>
<evidence type="ECO:0000256" key="5">
    <source>
        <dbReference type="ARBA" id="ARBA00022723"/>
    </source>
</evidence>
<dbReference type="InterPro" id="IPR013083">
    <property type="entry name" value="Znf_RING/FYVE/PHD"/>
</dbReference>
<dbReference type="PROSITE" id="PS00518">
    <property type="entry name" value="ZF_RING_1"/>
    <property type="match status" value="1"/>
</dbReference>
<comment type="subcellular location">
    <subcellularLocation>
        <location evidence="2">Endomembrane system</location>
    </subcellularLocation>
    <subcellularLocation>
        <location evidence="11">Endoplasmic reticulum membrane</location>
        <topology evidence="11">Single-pass type IV membrane protein</topology>
    </subcellularLocation>
</comment>
<evidence type="ECO:0000256" key="11">
    <source>
        <dbReference type="RuleBase" id="RU369090"/>
    </source>
</evidence>
<dbReference type="InterPro" id="IPR001841">
    <property type="entry name" value="Znf_RING"/>
</dbReference>
<sequence length="393" mass="44110">MGDETPQTVMNLDLNLGPVVHPSPENDPRTLNLEDWLDGPVREAIGGHRSIARQRWRSIWRPVLFPLETRTMALELMGGSGSETGEGSMAADGRPPEVAKMCDNGNGYQENDVVGEKEDVAKSNGNEGGFFDCNICLDMAREPVVTCCGHLFCWPCLYQWLHIHSEAKECPICKGEMTTRSVTPIYGRGNPTRVIEEDSSLKIPHRPQAKRYESWRQTIQRNAFTMPMEEMIRRLGSRFDLTRDLVQGHPLLPEDPRLISERNNSLLNRYLSSRGFRTDQNPTNSEGEESHRLLSSRSNRSTVISNLTSALTSVERLVQPFHGHQEQTPSVEDRDSVSSIAAIIQSESQTVDTAVEIDSRVSVSTSTSRRTESSRVSDVDSGDSRAPRRRRLH</sequence>
<evidence type="ECO:0000256" key="6">
    <source>
        <dbReference type="ARBA" id="ARBA00022771"/>
    </source>
</evidence>
<evidence type="ECO:0000256" key="1">
    <source>
        <dbReference type="ARBA" id="ARBA00000900"/>
    </source>
</evidence>
<comment type="pathway">
    <text evidence="3 11">Protein modification; protein ubiquitination.</text>
</comment>
<dbReference type="InterPro" id="IPR017907">
    <property type="entry name" value="Znf_RING_CS"/>
</dbReference>
<evidence type="ECO:0000256" key="8">
    <source>
        <dbReference type="ARBA" id="ARBA00022833"/>
    </source>
</evidence>
<dbReference type="GO" id="GO:0006511">
    <property type="term" value="P:ubiquitin-dependent protein catabolic process"/>
    <property type="evidence" value="ECO:0007669"/>
    <property type="project" value="UniProtKB-UniRule"/>
</dbReference>
<evidence type="ECO:0000313" key="14">
    <source>
        <dbReference type="EMBL" id="KVI12040.1"/>
    </source>
</evidence>
<dbReference type="GO" id="GO:0061630">
    <property type="term" value="F:ubiquitin protein ligase activity"/>
    <property type="evidence" value="ECO:0007669"/>
    <property type="project" value="UniProtKB-UniRule"/>
</dbReference>
<feature type="domain" description="RING-type" evidence="13">
    <location>
        <begin position="133"/>
        <end position="174"/>
    </location>
</feature>
<dbReference type="GO" id="GO:0008270">
    <property type="term" value="F:zinc ion binding"/>
    <property type="evidence" value="ECO:0007669"/>
    <property type="project" value="UniProtKB-KW"/>
</dbReference>
<comment type="domain">
    <text evidence="11">The RING-type zinc finger domain is responsible for E3 ligase activity.</text>
</comment>
<dbReference type="AlphaFoldDB" id="A0A103YN12"/>
<dbReference type="CDD" id="cd16745">
    <property type="entry name" value="RING-HC_AtRMA-like"/>
    <property type="match status" value="1"/>
</dbReference>
<dbReference type="GO" id="GO:0016567">
    <property type="term" value="P:protein ubiquitination"/>
    <property type="evidence" value="ECO:0007669"/>
    <property type="project" value="UniProtKB-UniPathway"/>
</dbReference>
<dbReference type="SMART" id="SM00184">
    <property type="entry name" value="RING"/>
    <property type="match status" value="1"/>
</dbReference>
<evidence type="ECO:0000256" key="9">
    <source>
        <dbReference type="ARBA" id="ARBA00023136"/>
    </source>
</evidence>
<gene>
    <name evidence="14" type="ORF">Ccrd_009545</name>
</gene>
<keyword evidence="4 11" id="KW-0808">Transferase</keyword>
<dbReference type="Gramene" id="KVI12040">
    <property type="protein sequence ID" value="KVI12040"/>
    <property type="gene ID" value="Ccrd_009545"/>
</dbReference>
<keyword evidence="15" id="KW-1185">Reference proteome</keyword>
<name>A0A103YN12_CYNCS</name>
<dbReference type="EMBL" id="LEKV01000019">
    <property type="protein sequence ID" value="KVI12040.1"/>
    <property type="molecule type" value="Genomic_DNA"/>
</dbReference>
<feature type="region of interest" description="Disordered" evidence="12">
    <location>
        <begin position="359"/>
        <end position="393"/>
    </location>
</feature>
<feature type="region of interest" description="Disordered" evidence="12">
    <location>
        <begin position="272"/>
        <end position="299"/>
    </location>
</feature>
<accession>A0A103YN12</accession>
<dbReference type="FunFam" id="3.30.40.10:FF:000365">
    <property type="entry name" value="Zinc finger family protein"/>
    <property type="match status" value="1"/>
</dbReference>
<dbReference type="EC" id="2.3.2.27" evidence="11"/>
<keyword evidence="6 10" id="KW-0863">Zinc-finger</keyword>
<protein>
    <recommendedName>
        <fullName evidence="11">E3 ubiquitin-protein ligase RMA</fullName>
        <ecNumber evidence="11">2.3.2.27</ecNumber>
    </recommendedName>
    <alternativeName>
        <fullName evidence="11">Protein RING membrane-anchor</fullName>
    </alternativeName>
    <alternativeName>
        <fullName evidence="11">RING-type E3 ubiquitin transferase RMA</fullName>
    </alternativeName>
</protein>
<dbReference type="PANTHER" id="PTHR12313">
    <property type="entry name" value="E3 UBIQUITIN-PROTEIN LIGASE RNF5-RELATED"/>
    <property type="match status" value="1"/>
</dbReference>
<keyword evidence="8 11" id="KW-0862">Zinc</keyword>
<dbReference type="OrthoDB" id="6270329at2759"/>
<feature type="compositionally biased region" description="Basic and acidic residues" evidence="12">
    <location>
        <begin position="369"/>
        <end position="386"/>
    </location>
</feature>
<evidence type="ECO:0000313" key="15">
    <source>
        <dbReference type="Proteomes" id="UP000243975"/>
    </source>
</evidence>
<dbReference type="Pfam" id="PF13639">
    <property type="entry name" value="zf-RING_2"/>
    <property type="match status" value="1"/>
</dbReference>
<dbReference type="GO" id="GO:0005789">
    <property type="term" value="C:endoplasmic reticulum membrane"/>
    <property type="evidence" value="ECO:0007669"/>
    <property type="project" value="UniProtKB-SubCell"/>
</dbReference>
<keyword evidence="7 11" id="KW-0833">Ubl conjugation pathway</keyword>
<dbReference type="Gene3D" id="3.30.40.10">
    <property type="entry name" value="Zinc/RING finger domain, C3HC4 (zinc finger)"/>
    <property type="match status" value="1"/>
</dbReference>
<organism evidence="14 15">
    <name type="scientific">Cynara cardunculus var. scolymus</name>
    <name type="common">Globe artichoke</name>
    <name type="synonym">Cynara scolymus</name>
    <dbReference type="NCBI Taxonomy" id="59895"/>
    <lineage>
        <taxon>Eukaryota</taxon>
        <taxon>Viridiplantae</taxon>
        <taxon>Streptophyta</taxon>
        <taxon>Embryophyta</taxon>
        <taxon>Tracheophyta</taxon>
        <taxon>Spermatophyta</taxon>
        <taxon>Magnoliopsida</taxon>
        <taxon>eudicotyledons</taxon>
        <taxon>Gunneridae</taxon>
        <taxon>Pentapetalae</taxon>
        <taxon>asterids</taxon>
        <taxon>campanulids</taxon>
        <taxon>Asterales</taxon>
        <taxon>Asteraceae</taxon>
        <taxon>Carduoideae</taxon>
        <taxon>Cardueae</taxon>
        <taxon>Carduinae</taxon>
        <taxon>Cynara</taxon>
    </lineage>
</organism>
<comment type="function">
    <text evidence="11">E3 ubiquitin-protein ligase.</text>
</comment>
<keyword evidence="9" id="KW-0472">Membrane</keyword>
<evidence type="ECO:0000256" key="2">
    <source>
        <dbReference type="ARBA" id="ARBA00004308"/>
    </source>
</evidence>
<evidence type="ECO:0000259" key="13">
    <source>
        <dbReference type="PROSITE" id="PS50089"/>
    </source>
</evidence>
<comment type="caution">
    <text evidence="14">The sequence shown here is derived from an EMBL/GenBank/DDBJ whole genome shotgun (WGS) entry which is preliminary data.</text>
</comment>
<dbReference type="Proteomes" id="UP000243975">
    <property type="component" value="Unassembled WGS sequence"/>
</dbReference>
<proteinExistence type="predicted"/>
<evidence type="ECO:0000256" key="3">
    <source>
        <dbReference type="ARBA" id="ARBA00004906"/>
    </source>
</evidence>
<evidence type="ECO:0000256" key="7">
    <source>
        <dbReference type="ARBA" id="ARBA00022786"/>
    </source>
</evidence>
<evidence type="ECO:0000256" key="10">
    <source>
        <dbReference type="PROSITE-ProRule" id="PRU00175"/>
    </source>
</evidence>
<keyword evidence="5 11" id="KW-0479">Metal-binding</keyword>
<dbReference type="STRING" id="59895.A0A103YN12"/>
<dbReference type="UniPathway" id="UPA00143"/>
<dbReference type="OMA" id="QRWRWRH"/>
<evidence type="ECO:0000256" key="12">
    <source>
        <dbReference type="SAM" id="MobiDB-lite"/>
    </source>
</evidence>
<evidence type="ECO:0000256" key="4">
    <source>
        <dbReference type="ARBA" id="ARBA00022679"/>
    </source>
</evidence>
<dbReference type="SUPFAM" id="SSF57850">
    <property type="entry name" value="RING/U-box"/>
    <property type="match status" value="1"/>
</dbReference>
<keyword evidence="11" id="KW-0256">Endoplasmic reticulum</keyword>
<reference evidence="14 15" key="1">
    <citation type="journal article" date="2016" name="Sci. Rep.">
        <title>The genome sequence of the outbreeding globe artichoke constructed de novo incorporating a phase-aware low-pass sequencing strategy of F1 progeny.</title>
        <authorList>
            <person name="Scaglione D."/>
            <person name="Reyes-Chin-Wo S."/>
            <person name="Acquadro A."/>
            <person name="Froenicke L."/>
            <person name="Portis E."/>
            <person name="Beitel C."/>
            <person name="Tirone M."/>
            <person name="Mauro R."/>
            <person name="Lo Monaco A."/>
            <person name="Mauromicale G."/>
            <person name="Faccioli P."/>
            <person name="Cattivelli L."/>
            <person name="Rieseberg L."/>
            <person name="Michelmore R."/>
            <person name="Lanteri S."/>
        </authorList>
    </citation>
    <scope>NUCLEOTIDE SEQUENCE [LARGE SCALE GENOMIC DNA]</scope>
    <source>
        <strain evidence="14">2C</strain>
    </source>
</reference>
<dbReference type="InterPro" id="IPR045103">
    <property type="entry name" value="RNF5/RNF185-like"/>
</dbReference>
<dbReference type="PROSITE" id="PS50089">
    <property type="entry name" value="ZF_RING_2"/>
    <property type="match status" value="1"/>
</dbReference>